<evidence type="ECO:0000259" key="2">
    <source>
        <dbReference type="Pfam" id="PF22685"/>
    </source>
</evidence>
<dbReference type="Gene3D" id="3.30.360.10">
    <property type="entry name" value="Dihydrodipicolinate Reductase, domain 2"/>
    <property type="match status" value="1"/>
</dbReference>
<dbReference type="OrthoDB" id="9815825at2"/>
<evidence type="ECO:0000259" key="1">
    <source>
        <dbReference type="Pfam" id="PF01408"/>
    </source>
</evidence>
<dbReference type="Pfam" id="PF22685">
    <property type="entry name" value="Gal80p_C-like"/>
    <property type="match status" value="1"/>
</dbReference>
<dbReference type="Pfam" id="PF01408">
    <property type="entry name" value="GFO_IDH_MocA"/>
    <property type="match status" value="1"/>
</dbReference>
<dbReference type="GO" id="GO:0000166">
    <property type="term" value="F:nucleotide binding"/>
    <property type="evidence" value="ECO:0007669"/>
    <property type="project" value="InterPro"/>
</dbReference>
<dbReference type="InterPro" id="IPR036291">
    <property type="entry name" value="NAD(P)-bd_dom_sf"/>
</dbReference>
<dbReference type="AlphaFoldDB" id="A0A1R1QP47"/>
<name>A0A1R1QP47_9BACI</name>
<dbReference type="RefSeq" id="WP_076758222.1">
    <property type="nucleotide sequence ID" value="NZ_JARMMI010000004.1"/>
</dbReference>
<protein>
    <submittedName>
        <fullName evidence="3">Dehydrogenase</fullName>
    </submittedName>
</protein>
<feature type="domain" description="Gal80p-like C-terminal" evidence="2">
    <location>
        <begin position="135"/>
        <end position="271"/>
    </location>
</feature>
<dbReference type="InterPro" id="IPR051317">
    <property type="entry name" value="Gfo/Idh/MocA_oxidoreduct"/>
</dbReference>
<proteinExistence type="predicted"/>
<dbReference type="InterPro" id="IPR000683">
    <property type="entry name" value="Gfo/Idh/MocA-like_OxRdtase_N"/>
</dbReference>
<dbReference type="PANTHER" id="PTHR43708:SF1">
    <property type="entry name" value="GALACTOSE_LACTOSE METABOLISM REGULATORY PROTEIN GAL80"/>
    <property type="match status" value="1"/>
</dbReference>
<organism evidence="3 4">
    <name type="scientific">Bacillus swezeyi</name>
    <dbReference type="NCBI Taxonomy" id="1925020"/>
    <lineage>
        <taxon>Bacteria</taxon>
        <taxon>Bacillati</taxon>
        <taxon>Bacillota</taxon>
        <taxon>Bacilli</taxon>
        <taxon>Bacillales</taxon>
        <taxon>Bacillaceae</taxon>
        <taxon>Bacillus</taxon>
    </lineage>
</organism>
<accession>A0A1R1QP47</accession>
<keyword evidence="4" id="KW-1185">Reference proteome</keyword>
<sequence length="372" mass="40702">MEHHIIKTGIIGGSMNNQWASRTHIPVLQESPHFQITAIGTSKMETAKKSAAVINAPLAFTDYRSLTKSKDVDLVVVSVKVPFHYEALIAAIAEHKHIYCEWPLCLNTTQAKELANLAAQAKIHHAVGLQARQSPEINCLKQAVENGEIGKVLSCTMKVATQGKGGITDRKNSYLFEKENGADLLAINGGHSLDALCYILGGFHDLSAVMNSNYPAAVVQETGETIPKNTADQILINGTLTNGASASIHIQGGVYPAFLLEIQGEKGAFRLSQRRSLGHVQFGNLIIEKLTYPDTASFLKGTEDICWKVIKRSSEKDMHPAGYVEKAYHVLAKDMSENTRDIPDFHDAVKLHELLDAVRKSAETGRKIVLDK</sequence>
<dbReference type="InterPro" id="IPR055080">
    <property type="entry name" value="Gal80p-like_C"/>
</dbReference>
<dbReference type="Gene3D" id="3.40.50.720">
    <property type="entry name" value="NAD(P)-binding Rossmann-like Domain"/>
    <property type="match status" value="1"/>
</dbReference>
<evidence type="ECO:0000313" key="3">
    <source>
        <dbReference type="EMBL" id="OMI06436.1"/>
    </source>
</evidence>
<dbReference type="SUPFAM" id="SSF55347">
    <property type="entry name" value="Glyceraldehyde-3-phosphate dehydrogenase-like, C-terminal domain"/>
    <property type="match status" value="1"/>
</dbReference>
<reference evidence="3 4" key="1">
    <citation type="submission" date="2017-01" db="EMBL/GenBank/DDBJ databases">
        <title>Bacillus phylogenomics.</title>
        <authorList>
            <person name="Dunlap C."/>
        </authorList>
    </citation>
    <scope>NUCLEOTIDE SEQUENCE [LARGE SCALE GENOMIC DNA]</scope>
    <source>
        <strain evidence="3 4">NRRL B-41282</strain>
    </source>
</reference>
<evidence type="ECO:0000313" key="4">
    <source>
        <dbReference type="Proteomes" id="UP000187367"/>
    </source>
</evidence>
<gene>
    <name evidence="3" type="ORF">BW143_08840</name>
</gene>
<dbReference type="Proteomes" id="UP000187367">
    <property type="component" value="Unassembled WGS sequence"/>
</dbReference>
<comment type="caution">
    <text evidence="3">The sequence shown here is derived from an EMBL/GenBank/DDBJ whole genome shotgun (WGS) entry which is preliminary data.</text>
</comment>
<dbReference type="EMBL" id="MTJL01000015">
    <property type="protein sequence ID" value="OMI06436.1"/>
    <property type="molecule type" value="Genomic_DNA"/>
</dbReference>
<accession>A0A1R1S3K0</accession>
<feature type="domain" description="Gfo/Idh/MocA-like oxidoreductase N-terminal" evidence="1">
    <location>
        <begin position="6"/>
        <end position="123"/>
    </location>
</feature>
<dbReference type="SUPFAM" id="SSF51735">
    <property type="entry name" value="NAD(P)-binding Rossmann-fold domains"/>
    <property type="match status" value="1"/>
</dbReference>
<dbReference type="PANTHER" id="PTHR43708">
    <property type="entry name" value="CONSERVED EXPRESSED OXIDOREDUCTASE (EUROFUNG)"/>
    <property type="match status" value="1"/>
</dbReference>